<feature type="region of interest" description="Disordered" evidence="2">
    <location>
        <begin position="1"/>
        <end position="21"/>
    </location>
</feature>
<feature type="compositionally biased region" description="Basic and acidic residues" evidence="2">
    <location>
        <begin position="1"/>
        <end position="10"/>
    </location>
</feature>
<dbReference type="PANTHER" id="PTHR11142:SF4">
    <property type="entry name" value="PSEUDOURIDYLATE SYNTHASE 1 HOMOLOG"/>
    <property type="match status" value="1"/>
</dbReference>
<dbReference type="InterPro" id="IPR020094">
    <property type="entry name" value="TruA/RsuA/RluB/E/F_N"/>
</dbReference>
<dbReference type="InterPro" id="IPR020103">
    <property type="entry name" value="PsdUridine_synth_cat_dom_sf"/>
</dbReference>
<keyword evidence="1" id="KW-0413">Isomerase</keyword>
<accession>A0A6B2G6B9</accession>
<name>A0A6B2G6B9_MYXSQ</name>
<dbReference type="InterPro" id="IPR001406">
    <property type="entry name" value="PsdUridine_synth_TruA"/>
</dbReference>
<protein>
    <submittedName>
        <fullName evidence="3">tRNA pseudouridine synthase 1 (Trinotate prediction)</fullName>
    </submittedName>
</protein>
<proteinExistence type="predicted"/>
<evidence type="ECO:0000256" key="2">
    <source>
        <dbReference type="SAM" id="MobiDB-lite"/>
    </source>
</evidence>
<evidence type="ECO:0000256" key="1">
    <source>
        <dbReference type="ARBA" id="ARBA00023235"/>
    </source>
</evidence>
<dbReference type="GO" id="GO:0003723">
    <property type="term" value="F:RNA binding"/>
    <property type="evidence" value="ECO:0007669"/>
    <property type="project" value="InterPro"/>
</dbReference>
<dbReference type="GO" id="GO:0005634">
    <property type="term" value="C:nucleus"/>
    <property type="evidence" value="ECO:0007669"/>
    <property type="project" value="TreeGrafter"/>
</dbReference>
<dbReference type="GO" id="GO:0031119">
    <property type="term" value="P:tRNA pseudouridine synthesis"/>
    <property type="evidence" value="ECO:0007669"/>
    <property type="project" value="UniProtKB-ARBA"/>
</dbReference>
<organism evidence="3">
    <name type="scientific">Myxobolus squamalis</name>
    <name type="common">Myxosporean</name>
    <dbReference type="NCBI Taxonomy" id="59785"/>
    <lineage>
        <taxon>Eukaryota</taxon>
        <taxon>Metazoa</taxon>
        <taxon>Cnidaria</taxon>
        <taxon>Myxozoa</taxon>
        <taxon>Myxosporea</taxon>
        <taxon>Bivalvulida</taxon>
        <taxon>Platysporina</taxon>
        <taxon>Myxobolidae</taxon>
        <taxon>Myxobolus</taxon>
    </lineage>
</organism>
<evidence type="ECO:0000313" key="3">
    <source>
        <dbReference type="EMBL" id="NDJ96263.1"/>
    </source>
</evidence>
<dbReference type="AlphaFoldDB" id="A0A6B2G6B9"/>
<dbReference type="GO" id="GO:1990481">
    <property type="term" value="P:mRNA pseudouridine synthesis"/>
    <property type="evidence" value="ECO:0007669"/>
    <property type="project" value="TreeGrafter"/>
</dbReference>
<dbReference type="SUPFAM" id="SSF55120">
    <property type="entry name" value="Pseudouridine synthase"/>
    <property type="match status" value="1"/>
</dbReference>
<dbReference type="PANTHER" id="PTHR11142">
    <property type="entry name" value="PSEUDOURIDYLATE SYNTHASE"/>
    <property type="match status" value="1"/>
</dbReference>
<dbReference type="EMBL" id="GHBR01000790">
    <property type="protein sequence ID" value="NDJ96263.1"/>
    <property type="molecule type" value="Transcribed_RNA"/>
</dbReference>
<reference evidence="3" key="1">
    <citation type="submission" date="2018-11" db="EMBL/GenBank/DDBJ databases">
        <title>Myxobolus squamalis genome and transcriptome.</title>
        <authorList>
            <person name="Yahalomi D."/>
            <person name="Atkinson S.D."/>
            <person name="Neuhof M."/>
            <person name="Chang E.S."/>
            <person name="Philippe H."/>
            <person name="Cartwright P."/>
            <person name="Bartholomew J.L."/>
            <person name="Huchon D."/>
        </authorList>
    </citation>
    <scope>NUCLEOTIDE SEQUENCE</scope>
    <source>
        <strain evidence="3">71B08</strain>
        <tissue evidence="3">Whole</tissue>
    </source>
</reference>
<dbReference type="Gene3D" id="3.30.70.580">
    <property type="entry name" value="Pseudouridine synthase I, catalytic domain, N-terminal subdomain"/>
    <property type="match status" value="1"/>
</dbReference>
<sequence>MSEAKTEMDKINNFPDETETKNLSTEPKINYKMVALLVGYLGHNYHGVQIQTGQNVSTIERDLFKALANSEAVRKENCFDAKKMNFQRCSRTDKHVSAVRQIFSLKA</sequence>
<dbReference type="GO" id="GO:0009982">
    <property type="term" value="F:pseudouridine synthase activity"/>
    <property type="evidence" value="ECO:0007669"/>
    <property type="project" value="InterPro"/>
</dbReference>